<keyword evidence="2" id="KW-1185">Reference proteome</keyword>
<accession>A0ABW4V5C3</accession>
<dbReference type="Proteomes" id="UP001597338">
    <property type="component" value="Unassembled WGS sequence"/>
</dbReference>
<evidence type="ECO:0000313" key="1">
    <source>
        <dbReference type="EMBL" id="MFD2025740.1"/>
    </source>
</evidence>
<proteinExistence type="predicted"/>
<name>A0ABW4V5C3_9MICO</name>
<evidence type="ECO:0000313" key="2">
    <source>
        <dbReference type="Proteomes" id="UP001597338"/>
    </source>
</evidence>
<dbReference type="RefSeq" id="WP_377197617.1">
    <property type="nucleotide sequence ID" value="NZ_JBHUHF010000001.1"/>
</dbReference>
<gene>
    <name evidence="1" type="ORF">ACFSL2_09465</name>
</gene>
<reference evidence="2" key="1">
    <citation type="journal article" date="2019" name="Int. J. Syst. Evol. Microbiol.">
        <title>The Global Catalogue of Microorganisms (GCM) 10K type strain sequencing project: providing services to taxonomists for standard genome sequencing and annotation.</title>
        <authorList>
            <consortium name="The Broad Institute Genomics Platform"/>
            <consortium name="The Broad Institute Genome Sequencing Center for Infectious Disease"/>
            <person name="Wu L."/>
            <person name="Ma J."/>
        </authorList>
    </citation>
    <scope>NUCLEOTIDE SEQUENCE [LARGE SCALE GENOMIC DNA]</scope>
    <source>
        <strain evidence="2">CCM 7043</strain>
    </source>
</reference>
<protein>
    <submittedName>
        <fullName evidence="1">Uncharacterized protein</fullName>
    </submittedName>
</protein>
<sequence>MGLRHPRRHPDAAPGAIAAAYPKLYEARTEPEVHYIALDE</sequence>
<comment type="caution">
    <text evidence="1">The sequence shown here is derived from an EMBL/GenBank/DDBJ whole genome shotgun (WGS) entry which is preliminary data.</text>
</comment>
<organism evidence="1 2">
    <name type="scientific">Promicromonospora aerolata</name>
    <dbReference type="NCBI Taxonomy" id="195749"/>
    <lineage>
        <taxon>Bacteria</taxon>
        <taxon>Bacillati</taxon>
        <taxon>Actinomycetota</taxon>
        <taxon>Actinomycetes</taxon>
        <taxon>Micrococcales</taxon>
        <taxon>Promicromonosporaceae</taxon>
        <taxon>Promicromonospora</taxon>
    </lineage>
</organism>
<dbReference type="EMBL" id="JBHUHF010000001">
    <property type="protein sequence ID" value="MFD2025740.1"/>
    <property type="molecule type" value="Genomic_DNA"/>
</dbReference>